<accession>A0A9D2M268</accession>
<keyword evidence="1" id="KW-1133">Transmembrane helix</keyword>
<reference evidence="2" key="2">
    <citation type="submission" date="2021-04" db="EMBL/GenBank/DDBJ databases">
        <authorList>
            <person name="Gilroy R."/>
        </authorList>
    </citation>
    <scope>NUCLEOTIDE SEQUENCE</scope>
    <source>
        <strain evidence="2">ChiBcec8-14828</strain>
    </source>
</reference>
<sequence length="191" mass="21643">MRTAKFKKLFYLLIVVGIFILAAPYTARVYQLNQRYPSAQTITGTQNAPITWNGLKIELLNGELVPQESFFSAYEVIASSIFSDSLAEQYAIFSVAITKLEENESQNHFYLDYCGAEKDGWKNLISPELFQALNPNAKQVSQMSVGETQNFLLAIGLHQAAFTKQNWKNVRIDQLSLVLSIYPEKISLQYT</sequence>
<evidence type="ECO:0000313" key="2">
    <source>
        <dbReference type="EMBL" id="HJB39538.1"/>
    </source>
</evidence>
<dbReference type="EMBL" id="DWYA01000038">
    <property type="protein sequence ID" value="HJB39538.1"/>
    <property type="molecule type" value="Genomic_DNA"/>
</dbReference>
<organism evidence="2 3">
    <name type="scientific">Candidatus Ruthenibacterium avium</name>
    <dbReference type="NCBI Taxonomy" id="2838751"/>
    <lineage>
        <taxon>Bacteria</taxon>
        <taxon>Bacillati</taxon>
        <taxon>Bacillota</taxon>
        <taxon>Clostridia</taxon>
        <taxon>Eubacteriales</taxon>
        <taxon>Oscillospiraceae</taxon>
        <taxon>Ruthenibacterium</taxon>
    </lineage>
</organism>
<feature type="transmembrane region" description="Helical" evidence="1">
    <location>
        <begin position="9"/>
        <end position="27"/>
    </location>
</feature>
<evidence type="ECO:0000313" key="3">
    <source>
        <dbReference type="Proteomes" id="UP000824209"/>
    </source>
</evidence>
<keyword evidence="1" id="KW-0812">Transmembrane</keyword>
<dbReference type="AlphaFoldDB" id="A0A9D2M268"/>
<comment type="caution">
    <text evidence="2">The sequence shown here is derived from an EMBL/GenBank/DDBJ whole genome shotgun (WGS) entry which is preliminary data.</text>
</comment>
<gene>
    <name evidence="2" type="ORF">H9943_03995</name>
</gene>
<protein>
    <submittedName>
        <fullName evidence="2">Uncharacterized protein</fullName>
    </submittedName>
</protein>
<dbReference type="Proteomes" id="UP000824209">
    <property type="component" value="Unassembled WGS sequence"/>
</dbReference>
<evidence type="ECO:0000256" key="1">
    <source>
        <dbReference type="SAM" id="Phobius"/>
    </source>
</evidence>
<name>A0A9D2M268_9FIRM</name>
<reference evidence="2" key="1">
    <citation type="journal article" date="2021" name="PeerJ">
        <title>Extensive microbial diversity within the chicken gut microbiome revealed by metagenomics and culture.</title>
        <authorList>
            <person name="Gilroy R."/>
            <person name="Ravi A."/>
            <person name="Getino M."/>
            <person name="Pursley I."/>
            <person name="Horton D.L."/>
            <person name="Alikhan N.F."/>
            <person name="Baker D."/>
            <person name="Gharbi K."/>
            <person name="Hall N."/>
            <person name="Watson M."/>
            <person name="Adriaenssens E.M."/>
            <person name="Foster-Nyarko E."/>
            <person name="Jarju S."/>
            <person name="Secka A."/>
            <person name="Antonio M."/>
            <person name="Oren A."/>
            <person name="Chaudhuri R.R."/>
            <person name="La Ragione R."/>
            <person name="Hildebrand F."/>
            <person name="Pallen M.J."/>
        </authorList>
    </citation>
    <scope>NUCLEOTIDE SEQUENCE</scope>
    <source>
        <strain evidence="2">ChiBcec8-14828</strain>
    </source>
</reference>
<keyword evidence="1" id="KW-0472">Membrane</keyword>
<proteinExistence type="predicted"/>